<evidence type="ECO:0000313" key="7">
    <source>
        <dbReference type="EMBL" id="KAL0490929.1"/>
    </source>
</evidence>
<dbReference type="Gene3D" id="1.25.40.20">
    <property type="entry name" value="Ankyrin repeat-containing domain"/>
    <property type="match status" value="1"/>
</dbReference>
<organism evidence="7 8">
    <name type="scientific">Acrasis kona</name>
    <dbReference type="NCBI Taxonomy" id="1008807"/>
    <lineage>
        <taxon>Eukaryota</taxon>
        <taxon>Discoba</taxon>
        <taxon>Heterolobosea</taxon>
        <taxon>Tetramitia</taxon>
        <taxon>Eutetramitia</taxon>
        <taxon>Acrasidae</taxon>
        <taxon>Acrasis</taxon>
    </lineage>
</organism>
<feature type="repeat" description="ANK" evidence="6">
    <location>
        <begin position="79"/>
        <end position="111"/>
    </location>
</feature>
<evidence type="ECO:0000256" key="3">
    <source>
        <dbReference type="ARBA" id="ARBA00012918"/>
    </source>
</evidence>
<dbReference type="Pfam" id="PF04960">
    <property type="entry name" value="Glutaminase"/>
    <property type="match status" value="1"/>
</dbReference>
<comment type="similarity">
    <text evidence="1">Belongs to the glutaminase family.</text>
</comment>
<dbReference type="SUPFAM" id="SSF48403">
    <property type="entry name" value="Ankyrin repeat"/>
    <property type="match status" value="1"/>
</dbReference>
<dbReference type="GO" id="GO:0006543">
    <property type="term" value="P:L-glutamine catabolic process"/>
    <property type="evidence" value="ECO:0007669"/>
    <property type="project" value="TreeGrafter"/>
</dbReference>
<evidence type="ECO:0000256" key="6">
    <source>
        <dbReference type="PROSITE-ProRule" id="PRU00023"/>
    </source>
</evidence>
<evidence type="ECO:0000256" key="5">
    <source>
        <dbReference type="ARBA" id="ARBA00049534"/>
    </source>
</evidence>
<dbReference type="SMART" id="SM00248">
    <property type="entry name" value="ANK"/>
    <property type="match status" value="3"/>
</dbReference>
<dbReference type="FunFam" id="3.40.710.10:FF:000005">
    <property type="entry name" value="Glutaminase"/>
    <property type="match status" value="1"/>
</dbReference>
<gene>
    <name evidence="7" type="ORF">AKO1_009802</name>
</gene>
<dbReference type="AlphaFoldDB" id="A0AAW2ZNC7"/>
<comment type="catalytic activity">
    <reaction evidence="5">
        <text>L-glutamine + H2O = L-glutamate + NH4(+)</text>
        <dbReference type="Rhea" id="RHEA:15889"/>
        <dbReference type="ChEBI" id="CHEBI:15377"/>
        <dbReference type="ChEBI" id="CHEBI:28938"/>
        <dbReference type="ChEBI" id="CHEBI:29985"/>
        <dbReference type="ChEBI" id="CHEBI:58359"/>
        <dbReference type="EC" id="3.5.1.2"/>
    </reaction>
</comment>
<evidence type="ECO:0000256" key="1">
    <source>
        <dbReference type="ARBA" id="ARBA00011076"/>
    </source>
</evidence>
<dbReference type="PRINTS" id="PR01415">
    <property type="entry name" value="ANKYRIN"/>
</dbReference>
<dbReference type="NCBIfam" id="TIGR03814">
    <property type="entry name" value="Gln_ase"/>
    <property type="match status" value="1"/>
</dbReference>
<dbReference type="Gene3D" id="3.40.710.10">
    <property type="entry name" value="DD-peptidase/beta-lactamase superfamily"/>
    <property type="match status" value="1"/>
</dbReference>
<keyword evidence="4" id="KW-0378">Hydrolase</keyword>
<dbReference type="InterPro" id="IPR015868">
    <property type="entry name" value="Glutaminase"/>
</dbReference>
<accession>A0AAW2ZNC7</accession>
<comment type="subunit">
    <text evidence="2">Homotetramer.</text>
</comment>
<reference evidence="7 8" key="1">
    <citation type="submission" date="2024-03" db="EMBL/GenBank/DDBJ databases">
        <title>The Acrasis kona genome and developmental transcriptomes reveal deep origins of eukaryotic multicellular pathways.</title>
        <authorList>
            <person name="Sheikh S."/>
            <person name="Fu C.-J."/>
            <person name="Brown M.W."/>
            <person name="Baldauf S.L."/>
        </authorList>
    </citation>
    <scope>NUCLEOTIDE SEQUENCE [LARGE SCALE GENOMIC DNA]</scope>
    <source>
        <strain evidence="7 8">ATCC MYA-3509</strain>
    </source>
</reference>
<proteinExistence type="inferred from homology"/>
<dbReference type="GO" id="GO:0006537">
    <property type="term" value="P:glutamate biosynthetic process"/>
    <property type="evidence" value="ECO:0007669"/>
    <property type="project" value="TreeGrafter"/>
</dbReference>
<dbReference type="InterPro" id="IPR002110">
    <property type="entry name" value="Ankyrin_rpt"/>
</dbReference>
<evidence type="ECO:0000313" key="8">
    <source>
        <dbReference type="Proteomes" id="UP001431209"/>
    </source>
</evidence>
<keyword evidence="8" id="KW-1185">Reference proteome</keyword>
<evidence type="ECO:0000256" key="4">
    <source>
        <dbReference type="ARBA" id="ARBA00022801"/>
    </source>
</evidence>
<dbReference type="PANTHER" id="PTHR12544:SF29">
    <property type="entry name" value="GLUTAMINASE"/>
    <property type="match status" value="1"/>
</dbReference>
<protein>
    <recommendedName>
        <fullName evidence="3">glutaminase</fullName>
        <ecNumber evidence="3">3.5.1.2</ecNumber>
    </recommendedName>
</protein>
<dbReference type="InterPro" id="IPR036770">
    <property type="entry name" value="Ankyrin_rpt-contain_sf"/>
</dbReference>
<dbReference type="Proteomes" id="UP001431209">
    <property type="component" value="Unassembled WGS sequence"/>
</dbReference>
<dbReference type="HAMAP" id="MF_00313">
    <property type="entry name" value="Glutaminase"/>
    <property type="match status" value="1"/>
</dbReference>
<name>A0AAW2ZNC7_9EUKA</name>
<keyword evidence="6" id="KW-0040">ANK repeat</keyword>
<dbReference type="PROSITE" id="PS50297">
    <property type="entry name" value="ANK_REP_REGION"/>
    <property type="match status" value="1"/>
</dbReference>
<dbReference type="EMBL" id="JAOPGA020001734">
    <property type="protein sequence ID" value="KAL0490929.1"/>
    <property type="molecule type" value="Genomic_DNA"/>
</dbReference>
<dbReference type="Pfam" id="PF12796">
    <property type="entry name" value="Ank_2"/>
    <property type="match status" value="1"/>
</dbReference>
<dbReference type="PROSITE" id="PS50088">
    <property type="entry name" value="ANK_REPEAT"/>
    <property type="match status" value="1"/>
</dbReference>
<dbReference type="PANTHER" id="PTHR12544">
    <property type="entry name" value="GLUTAMINASE"/>
    <property type="match status" value="1"/>
</dbReference>
<dbReference type="GO" id="GO:0004359">
    <property type="term" value="F:glutaminase activity"/>
    <property type="evidence" value="ECO:0007669"/>
    <property type="project" value="UniProtKB-EC"/>
</dbReference>
<evidence type="ECO:0000256" key="2">
    <source>
        <dbReference type="ARBA" id="ARBA00011881"/>
    </source>
</evidence>
<comment type="caution">
    <text evidence="7">The sequence shown here is derived from an EMBL/GenBank/DDBJ whole genome shotgun (WGS) entry which is preliminary data.</text>
</comment>
<dbReference type="SUPFAM" id="SSF56601">
    <property type="entry name" value="beta-lactamase/transpeptidase-like"/>
    <property type="match status" value="1"/>
</dbReference>
<sequence>MFTNIALKRGIHFAKRPNLFKKAFVPNHSRFCRSYTQGKKQLEKEQLLLISLASEGDVDGIINLLESTPALDVNASDYDGRTALHLACSEGHIEVVKYLLNKGANVHATDRWNNTSLRSAAFHHYASIATLLRERGATLRVEGLAMSELEARKLNNGEQSEEFKLKVEGIKHIFDSLADGVQNVTSVNVSSLEQYLRSKGIHSRNIVVKQELNQLRSGSIIEWDDFLKMMLGEKSIIQLAMYDRLIVKDWSKFIEKITILFQNVQREVHEGKNADYIPELSTVDPELFSVSICTVDGQQFDIGDTDAEFSIQSASKPMLYSLALERYGPKYVHEYVGMEPSGAAFNSFTLNSENKPHNACINAGAIVVCGLMYPELSVAERFKKLNTEFSAFLGGEKAGFNQSVYLSEKDTAHRNKALSYFMASNGAFPKNVDIDETLDFYLQMCSIEVNSNQLAKVAATYANYGVCPTTGSTILSYDTVRRTAQLLFNCGMYDYSGRWANSTGLPAKSGVSGCLYIVVPGVLGMAVYSPRLASHGNTVRGIEFAHRAAETFGWNIFDVVYNMKR</sequence>
<dbReference type="EC" id="3.5.1.2" evidence="3"/>
<dbReference type="InterPro" id="IPR012338">
    <property type="entry name" value="Beta-lactam/transpept-like"/>
</dbReference>